<dbReference type="Pfam" id="PF12937">
    <property type="entry name" value="F-box-like"/>
    <property type="match status" value="1"/>
</dbReference>
<dbReference type="AlphaFoldDB" id="A0A0H1B5U1"/>
<dbReference type="SUPFAM" id="SSF52047">
    <property type="entry name" value="RNI-like"/>
    <property type="match status" value="1"/>
</dbReference>
<name>A0A0H1B5U1_9EURO</name>
<reference evidence="4" key="1">
    <citation type="journal article" date="2015" name="PLoS Genet.">
        <title>The dynamic genome and transcriptome of the human fungal pathogen Blastomyces and close relative Emmonsia.</title>
        <authorList>
            <person name="Munoz J.F."/>
            <person name="Gauthier G.M."/>
            <person name="Desjardins C.A."/>
            <person name="Gallo J.E."/>
            <person name="Holder J."/>
            <person name="Sullivan T.D."/>
            <person name="Marty A.J."/>
            <person name="Carmen J.C."/>
            <person name="Chen Z."/>
            <person name="Ding L."/>
            <person name="Gujja S."/>
            <person name="Magrini V."/>
            <person name="Misas E."/>
            <person name="Mitreva M."/>
            <person name="Priest M."/>
            <person name="Saif S."/>
            <person name="Whiston E.A."/>
            <person name="Young S."/>
            <person name="Zeng Q."/>
            <person name="Goldman W.E."/>
            <person name="Mardis E.R."/>
            <person name="Taylor J.W."/>
            <person name="McEwen J.G."/>
            <person name="Clay O.K."/>
            <person name="Klein B.S."/>
            <person name="Cuomo C.A."/>
        </authorList>
    </citation>
    <scope>NUCLEOTIDE SEQUENCE [LARGE SCALE GENOMIC DNA]</scope>
    <source>
        <strain evidence="4">UAMH 139</strain>
    </source>
</reference>
<feature type="region of interest" description="Disordered" evidence="1">
    <location>
        <begin position="328"/>
        <end position="349"/>
    </location>
</feature>
<evidence type="ECO:0000313" key="4">
    <source>
        <dbReference type="Proteomes" id="UP000053573"/>
    </source>
</evidence>
<dbReference type="InterPro" id="IPR032675">
    <property type="entry name" value="LRR_dom_sf"/>
</dbReference>
<evidence type="ECO:0000259" key="2">
    <source>
        <dbReference type="PROSITE" id="PS50181"/>
    </source>
</evidence>
<dbReference type="InterPro" id="IPR036047">
    <property type="entry name" value="F-box-like_dom_sf"/>
</dbReference>
<dbReference type="InterPro" id="IPR001810">
    <property type="entry name" value="F-box_dom"/>
</dbReference>
<dbReference type="SUPFAM" id="SSF81383">
    <property type="entry name" value="F-box domain"/>
    <property type="match status" value="1"/>
</dbReference>
<proteinExistence type="predicted"/>
<protein>
    <recommendedName>
        <fullName evidence="2">F-box domain-containing protein</fullName>
    </recommendedName>
</protein>
<organism evidence="3 4">
    <name type="scientific">Blastomyces silverae</name>
    <dbReference type="NCBI Taxonomy" id="2060906"/>
    <lineage>
        <taxon>Eukaryota</taxon>
        <taxon>Fungi</taxon>
        <taxon>Dikarya</taxon>
        <taxon>Ascomycota</taxon>
        <taxon>Pezizomycotina</taxon>
        <taxon>Eurotiomycetes</taxon>
        <taxon>Eurotiomycetidae</taxon>
        <taxon>Onygenales</taxon>
        <taxon>Ajellomycetaceae</taxon>
        <taxon>Blastomyces</taxon>
    </lineage>
</organism>
<feature type="domain" description="F-box" evidence="2">
    <location>
        <begin position="1"/>
        <end position="49"/>
    </location>
</feature>
<comment type="caution">
    <text evidence="3">The sequence shown here is derived from an EMBL/GenBank/DDBJ whole genome shotgun (WGS) entry which is preliminary data.</text>
</comment>
<dbReference type="Gene3D" id="3.80.10.10">
    <property type="entry name" value="Ribonuclease Inhibitor"/>
    <property type="match status" value="1"/>
</dbReference>
<dbReference type="Proteomes" id="UP000053573">
    <property type="component" value="Unassembled WGS sequence"/>
</dbReference>
<gene>
    <name evidence="3" type="ORF">EMPG_09265</name>
</gene>
<feature type="compositionally biased region" description="Acidic residues" evidence="1">
    <location>
        <begin position="329"/>
        <end position="341"/>
    </location>
</feature>
<sequence length="475" mass="54716">MAALDNVPTEILLEIISLLSIQDLAALSLQCHHLNRAVNIASPHEFRRFHFSTTKNVFKFLFTILEQPRIGTFVREIVAHEYSCARHGISLIQKQPLLRSAIRKAGVDGEEAEDWMEILMGNRWRIIDYGESSYDVRTTLTRLLLAVCPNVEILRVEAIGLYLEPLFRMAKTSKNQRNYLQNLQHLDLFRPDAWDEDGAYADFDVAGNLRLVAHLPSIESFTVRGVWICGDSTGNWLPPGSSNIKKLNLYYSQFNDDDLRYLILHPKALEEFTFSSGQLLNPELRNRHKNKVKLLGKKLLCHKSTLKVLDLDVDNFLKYYRDYDHCTDDEGEDVEEDDWDSDDPREVDPRFSWEEPDTRPYGQTIGSLHDFTALNRLSIGVKALLGDRFPSDDKDWNPESEKERVPIRLIRDLPPNLEYLCIRGYVSGEDPGYTSQMEEFMANKDKWPLSLKEVHGITECVNGLSTLDKSFYELS</sequence>
<dbReference type="PROSITE" id="PS50181">
    <property type="entry name" value="FBOX"/>
    <property type="match status" value="1"/>
</dbReference>
<dbReference type="OrthoDB" id="4188116at2759"/>
<evidence type="ECO:0000313" key="3">
    <source>
        <dbReference type="EMBL" id="KLJ06428.1"/>
    </source>
</evidence>
<accession>A0A0H1B5U1</accession>
<dbReference type="CDD" id="cd09917">
    <property type="entry name" value="F-box_SF"/>
    <property type="match status" value="1"/>
</dbReference>
<keyword evidence="4" id="KW-1185">Reference proteome</keyword>
<evidence type="ECO:0000256" key="1">
    <source>
        <dbReference type="SAM" id="MobiDB-lite"/>
    </source>
</evidence>
<dbReference type="STRING" id="2060906.A0A0H1B5U1"/>
<dbReference type="EMBL" id="LDEV01003119">
    <property type="protein sequence ID" value="KLJ06428.1"/>
    <property type="molecule type" value="Genomic_DNA"/>
</dbReference>